<dbReference type="EMBL" id="UINC01053868">
    <property type="protein sequence ID" value="SVB70910.1"/>
    <property type="molecule type" value="Genomic_DNA"/>
</dbReference>
<gene>
    <name evidence="1" type="ORF">METZ01_LOCUS223764</name>
</gene>
<reference evidence="1" key="1">
    <citation type="submission" date="2018-05" db="EMBL/GenBank/DDBJ databases">
        <authorList>
            <person name="Lanie J.A."/>
            <person name="Ng W.-L."/>
            <person name="Kazmierczak K.M."/>
            <person name="Andrzejewski T.M."/>
            <person name="Davidsen T.M."/>
            <person name="Wayne K.J."/>
            <person name="Tettelin H."/>
            <person name="Glass J.I."/>
            <person name="Rusch D."/>
            <person name="Podicherti R."/>
            <person name="Tsui H.-C.T."/>
            <person name="Winkler M.E."/>
        </authorList>
    </citation>
    <scope>NUCLEOTIDE SEQUENCE</scope>
</reference>
<protein>
    <submittedName>
        <fullName evidence="1">Uncharacterized protein</fullName>
    </submittedName>
</protein>
<dbReference type="AlphaFoldDB" id="A0A382G6K7"/>
<name>A0A382G6K7_9ZZZZ</name>
<sequence>MLSTLSGYQTSRSAVLESTVIDSLRLKSFH</sequence>
<evidence type="ECO:0000313" key="1">
    <source>
        <dbReference type="EMBL" id="SVB70910.1"/>
    </source>
</evidence>
<proteinExistence type="predicted"/>
<organism evidence="1">
    <name type="scientific">marine metagenome</name>
    <dbReference type="NCBI Taxonomy" id="408172"/>
    <lineage>
        <taxon>unclassified sequences</taxon>
        <taxon>metagenomes</taxon>
        <taxon>ecological metagenomes</taxon>
    </lineage>
</organism>
<accession>A0A382G6K7</accession>